<feature type="signal peptide" evidence="1">
    <location>
        <begin position="1"/>
        <end position="25"/>
    </location>
</feature>
<dbReference type="AlphaFoldDB" id="A0A2U1FLI0"/>
<dbReference type="EMBL" id="QEKW01000002">
    <property type="protein sequence ID" value="PVZ13034.1"/>
    <property type="molecule type" value="Genomic_DNA"/>
</dbReference>
<proteinExistence type="predicted"/>
<dbReference type="Proteomes" id="UP000245639">
    <property type="component" value="Unassembled WGS sequence"/>
</dbReference>
<evidence type="ECO:0008006" key="4">
    <source>
        <dbReference type="Google" id="ProtNLM"/>
    </source>
</evidence>
<comment type="caution">
    <text evidence="2">The sequence shown here is derived from an EMBL/GenBank/DDBJ whole genome shotgun (WGS) entry which is preliminary data.</text>
</comment>
<dbReference type="InterPro" id="IPR007410">
    <property type="entry name" value="LpqE-like"/>
</dbReference>
<feature type="chain" id="PRO_5038390867" description="Copper(I)-binding protein" evidence="1">
    <location>
        <begin position="26"/>
        <end position="180"/>
    </location>
</feature>
<evidence type="ECO:0000256" key="1">
    <source>
        <dbReference type="SAM" id="SignalP"/>
    </source>
</evidence>
<organism evidence="2 3">
    <name type="scientific">Actinomycetospora cinnamomea</name>
    <dbReference type="NCBI Taxonomy" id="663609"/>
    <lineage>
        <taxon>Bacteria</taxon>
        <taxon>Bacillati</taxon>
        <taxon>Actinomycetota</taxon>
        <taxon>Actinomycetes</taxon>
        <taxon>Pseudonocardiales</taxon>
        <taxon>Pseudonocardiaceae</taxon>
        <taxon>Actinomycetospora</taxon>
    </lineage>
</organism>
<name>A0A2U1FLI0_9PSEU</name>
<dbReference type="OrthoDB" id="5188566at2"/>
<gene>
    <name evidence="2" type="ORF">C8D89_102182</name>
</gene>
<sequence>MSRRPHGPRPALVVATLLTAALALAGCSAGTVTQTDTIVSQAAGTQGSVGPMVLQDVSIDSGPAETVPSGVEVPLRGTIINEGAEPDRLVAVSSPYAVGSRIEGGTVVPGENALRIVGADPAPLSPPNIDLRLPGSARVVLTGVTQQLRAGPTYAVTFTFERAGSVTLPVIVVGSGPSEG</sequence>
<dbReference type="InterPro" id="IPR036182">
    <property type="entry name" value="PCuAC_sf"/>
</dbReference>
<protein>
    <recommendedName>
        <fullName evidence="4">Copper(I)-binding protein</fullName>
    </recommendedName>
</protein>
<evidence type="ECO:0000313" key="2">
    <source>
        <dbReference type="EMBL" id="PVZ13034.1"/>
    </source>
</evidence>
<reference evidence="2 3" key="1">
    <citation type="submission" date="2018-04" db="EMBL/GenBank/DDBJ databases">
        <title>Genomic Encyclopedia of Type Strains, Phase IV (KMG-IV): sequencing the most valuable type-strain genomes for metagenomic binning, comparative biology and taxonomic classification.</title>
        <authorList>
            <person name="Goeker M."/>
        </authorList>
    </citation>
    <scope>NUCLEOTIDE SEQUENCE [LARGE SCALE GENOMIC DNA]</scope>
    <source>
        <strain evidence="2 3">DSM 45771</strain>
    </source>
</reference>
<keyword evidence="3" id="KW-1185">Reference proteome</keyword>
<dbReference type="Pfam" id="PF04314">
    <property type="entry name" value="PCuAC"/>
    <property type="match status" value="1"/>
</dbReference>
<keyword evidence="1" id="KW-0732">Signal</keyword>
<dbReference type="SUPFAM" id="SSF110087">
    <property type="entry name" value="DR1885-like metal-binding protein"/>
    <property type="match status" value="1"/>
</dbReference>
<accession>A0A2U1FLI0</accession>
<evidence type="ECO:0000313" key="3">
    <source>
        <dbReference type="Proteomes" id="UP000245639"/>
    </source>
</evidence>
<dbReference type="RefSeq" id="WP_116707105.1">
    <property type="nucleotide sequence ID" value="NZ_QEKW01000002.1"/>
</dbReference>
<dbReference type="Gene3D" id="2.60.40.1890">
    <property type="entry name" value="PCu(A)C copper chaperone"/>
    <property type="match status" value="1"/>
</dbReference>
<dbReference type="PROSITE" id="PS51257">
    <property type="entry name" value="PROKAR_LIPOPROTEIN"/>
    <property type="match status" value="1"/>
</dbReference>